<evidence type="ECO:0000259" key="2">
    <source>
        <dbReference type="Pfam" id="PF13683"/>
    </source>
</evidence>
<dbReference type="SUPFAM" id="SSF53098">
    <property type="entry name" value="Ribonuclease H-like"/>
    <property type="match status" value="1"/>
</dbReference>
<dbReference type="InterPro" id="IPR001584">
    <property type="entry name" value="Integrase_cat-core"/>
</dbReference>
<dbReference type="InterPro" id="IPR050900">
    <property type="entry name" value="Transposase_IS3/IS150/IS904"/>
</dbReference>
<accession>A0ABN1U5H4</accession>
<dbReference type="EMBL" id="BAAALD010000128">
    <property type="protein sequence ID" value="GAA1121871.1"/>
    <property type="molecule type" value="Genomic_DNA"/>
</dbReference>
<evidence type="ECO:0000313" key="4">
    <source>
        <dbReference type="Proteomes" id="UP001499987"/>
    </source>
</evidence>
<gene>
    <name evidence="3" type="ORF">GCM10009663_71760</name>
</gene>
<dbReference type="Gene3D" id="3.30.420.10">
    <property type="entry name" value="Ribonuclease H-like superfamily/Ribonuclease H"/>
    <property type="match status" value="1"/>
</dbReference>
<feature type="domain" description="Integrase catalytic" evidence="2">
    <location>
        <begin position="100"/>
        <end position="163"/>
    </location>
</feature>
<comment type="caution">
    <text evidence="3">The sequence shown here is derived from an EMBL/GenBank/DDBJ whole genome shotgun (WGS) entry which is preliminary data.</text>
</comment>
<evidence type="ECO:0000313" key="3">
    <source>
        <dbReference type="EMBL" id="GAA1121871.1"/>
    </source>
</evidence>
<sequence length="163" mass="18326">MPDLIERDFTAERLDERRCGDITYIRAAGTWLFPASAIDIRSRRVVGPVDGHPHADLAGHQRAPGRGCRPGRRRHRSDLPCGPRVPYTSAAFAEACDRHGIRSSTGRIASSYDNAPAESLWQSLKRESLHGTPTTTAARIRLEVFRRLTYHNTRRRHSALGYL</sequence>
<name>A0ABN1U5H4_9ACTN</name>
<evidence type="ECO:0000256" key="1">
    <source>
        <dbReference type="SAM" id="MobiDB-lite"/>
    </source>
</evidence>
<organism evidence="3 4">
    <name type="scientific">Kitasatospora arboriphila</name>
    <dbReference type="NCBI Taxonomy" id="258052"/>
    <lineage>
        <taxon>Bacteria</taxon>
        <taxon>Bacillati</taxon>
        <taxon>Actinomycetota</taxon>
        <taxon>Actinomycetes</taxon>
        <taxon>Kitasatosporales</taxon>
        <taxon>Streptomycetaceae</taxon>
        <taxon>Kitasatospora</taxon>
    </lineage>
</organism>
<dbReference type="PANTHER" id="PTHR46889:SF4">
    <property type="entry name" value="TRANSPOSASE INSO FOR INSERTION SEQUENCE ELEMENT IS911B-RELATED"/>
    <property type="match status" value="1"/>
</dbReference>
<dbReference type="InterPro" id="IPR012337">
    <property type="entry name" value="RNaseH-like_sf"/>
</dbReference>
<proteinExistence type="predicted"/>
<reference evidence="3 4" key="1">
    <citation type="journal article" date="2019" name="Int. J. Syst. Evol. Microbiol.">
        <title>The Global Catalogue of Microorganisms (GCM) 10K type strain sequencing project: providing services to taxonomists for standard genome sequencing and annotation.</title>
        <authorList>
            <consortium name="The Broad Institute Genomics Platform"/>
            <consortium name="The Broad Institute Genome Sequencing Center for Infectious Disease"/>
            <person name="Wu L."/>
            <person name="Ma J."/>
        </authorList>
    </citation>
    <scope>NUCLEOTIDE SEQUENCE [LARGE SCALE GENOMIC DNA]</scope>
    <source>
        <strain evidence="3 4">JCM 13002</strain>
    </source>
</reference>
<dbReference type="InterPro" id="IPR036397">
    <property type="entry name" value="RNaseH_sf"/>
</dbReference>
<protein>
    <recommendedName>
        <fullName evidence="2">Integrase catalytic domain-containing protein</fullName>
    </recommendedName>
</protein>
<dbReference type="Pfam" id="PF13683">
    <property type="entry name" value="rve_3"/>
    <property type="match status" value="1"/>
</dbReference>
<keyword evidence="4" id="KW-1185">Reference proteome</keyword>
<dbReference type="PANTHER" id="PTHR46889">
    <property type="entry name" value="TRANSPOSASE INSF FOR INSERTION SEQUENCE IS3B-RELATED"/>
    <property type="match status" value="1"/>
</dbReference>
<feature type="region of interest" description="Disordered" evidence="1">
    <location>
        <begin position="52"/>
        <end position="80"/>
    </location>
</feature>
<dbReference type="Proteomes" id="UP001499987">
    <property type="component" value="Unassembled WGS sequence"/>
</dbReference>